<name>A0AAE1DAS7_9GAST</name>
<dbReference type="Proteomes" id="UP001283361">
    <property type="component" value="Unassembled WGS sequence"/>
</dbReference>
<proteinExistence type="predicted"/>
<keyword evidence="2" id="KW-1185">Reference proteome</keyword>
<comment type="caution">
    <text evidence="1">The sequence shown here is derived from an EMBL/GenBank/DDBJ whole genome shotgun (WGS) entry which is preliminary data.</text>
</comment>
<protein>
    <submittedName>
        <fullName evidence="1">Uncharacterized protein</fullName>
    </submittedName>
</protein>
<organism evidence="1 2">
    <name type="scientific">Elysia crispata</name>
    <name type="common">lettuce slug</name>
    <dbReference type="NCBI Taxonomy" id="231223"/>
    <lineage>
        <taxon>Eukaryota</taxon>
        <taxon>Metazoa</taxon>
        <taxon>Spiralia</taxon>
        <taxon>Lophotrochozoa</taxon>
        <taxon>Mollusca</taxon>
        <taxon>Gastropoda</taxon>
        <taxon>Heterobranchia</taxon>
        <taxon>Euthyneura</taxon>
        <taxon>Panpulmonata</taxon>
        <taxon>Sacoglossa</taxon>
        <taxon>Placobranchoidea</taxon>
        <taxon>Plakobranchidae</taxon>
        <taxon>Elysia</taxon>
    </lineage>
</organism>
<dbReference type="EMBL" id="JAWDGP010004497">
    <property type="protein sequence ID" value="KAK3763829.1"/>
    <property type="molecule type" value="Genomic_DNA"/>
</dbReference>
<gene>
    <name evidence="1" type="ORF">RRG08_050193</name>
</gene>
<accession>A0AAE1DAS7</accession>
<sequence length="75" mass="8818">MEVWGGRTGGSSCDRQPGIDYSQPKIFLDRMAEQNVKEINFHCYIEFVHKMLMKRWDQLTLWQFLSSGQLIPDLP</sequence>
<dbReference type="AlphaFoldDB" id="A0AAE1DAS7"/>
<reference evidence="1" key="1">
    <citation type="journal article" date="2023" name="G3 (Bethesda)">
        <title>A reference genome for the long-term kleptoplast-retaining sea slug Elysia crispata morphotype clarki.</title>
        <authorList>
            <person name="Eastman K.E."/>
            <person name="Pendleton A.L."/>
            <person name="Shaikh M.A."/>
            <person name="Suttiyut T."/>
            <person name="Ogas R."/>
            <person name="Tomko P."/>
            <person name="Gavelis G."/>
            <person name="Widhalm J.R."/>
            <person name="Wisecaver J.H."/>
        </authorList>
    </citation>
    <scope>NUCLEOTIDE SEQUENCE</scope>
    <source>
        <strain evidence="1">ECLA1</strain>
    </source>
</reference>
<evidence type="ECO:0000313" key="2">
    <source>
        <dbReference type="Proteomes" id="UP001283361"/>
    </source>
</evidence>
<evidence type="ECO:0000313" key="1">
    <source>
        <dbReference type="EMBL" id="KAK3763829.1"/>
    </source>
</evidence>